<organism evidence="9">
    <name type="scientific">Spongospora subterranea</name>
    <dbReference type="NCBI Taxonomy" id="70186"/>
    <lineage>
        <taxon>Eukaryota</taxon>
        <taxon>Sar</taxon>
        <taxon>Rhizaria</taxon>
        <taxon>Endomyxa</taxon>
        <taxon>Phytomyxea</taxon>
        <taxon>Plasmodiophorida</taxon>
        <taxon>Plasmodiophoridae</taxon>
        <taxon>Spongospora</taxon>
    </lineage>
</organism>
<keyword evidence="3" id="KW-0547">Nucleotide-binding</keyword>
<dbReference type="PANTHER" id="PTHR12400">
    <property type="entry name" value="INOSITOL POLYPHOSPHATE KINASE"/>
    <property type="match status" value="1"/>
</dbReference>
<dbReference type="GO" id="GO:0005634">
    <property type="term" value="C:nucleus"/>
    <property type="evidence" value="ECO:0007669"/>
    <property type="project" value="TreeGrafter"/>
</dbReference>
<dbReference type="GO" id="GO:0008440">
    <property type="term" value="F:inositol-1,4,5-trisphosphate 3-kinase activity"/>
    <property type="evidence" value="ECO:0007669"/>
    <property type="project" value="TreeGrafter"/>
</dbReference>
<comment type="similarity">
    <text evidence="1 8">Belongs to the inositol phosphokinase (IPK) family.</text>
</comment>
<dbReference type="AlphaFoldDB" id="A0A0H5QUK1"/>
<evidence type="ECO:0000256" key="1">
    <source>
        <dbReference type="ARBA" id="ARBA00007374"/>
    </source>
</evidence>
<keyword evidence="5" id="KW-0067">ATP-binding</keyword>
<keyword evidence="4 8" id="KW-0418">Kinase</keyword>
<dbReference type="GO" id="GO:0032958">
    <property type="term" value="P:inositol phosphate biosynthetic process"/>
    <property type="evidence" value="ECO:0007669"/>
    <property type="project" value="InterPro"/>
</dbReference>
<name>A0A0H5QUK1_9EUKA</name>
<dbReference type="PANTHER" id="PTHR12400:SF51">
    <property type="entry name" value="INOSITOL POLYPHOSPHATE MULTIKINASE"/>
    <property type="match status" value="1"/>
</dbReference>
<dbReference type="InterPro" id="IPR038286">
    <property type="entry name" value="IPK_sf"/>
</dbReference>
<evidence type="ECO:0000256" key="8">
    <source>
        <dbReference type="RuleBase" id="RU363090"/>
    </source>
</evidence>
<dbReference type="InterPro" id="IPR005522">
    <property type="entry name" value="IPK"/>
</dbReference>
<evidence type="ECO:0000256" key="4">
    <source>
        <dbReference type="ARBA" id="ARBA00022777"/>
    </source>
</evidence>
<dbReference type="Pfam" id="PF03770">
    <property type="entry name" value="IPK"/>
    <property type="match status" value="1"/>
</dbReference>
<dbReference type="GO" id="GO:0005737">
    <property type="term" value="C:cytoplasm"/>
    <property type="evidence" value="ECO:0007669"/>
    <property type="project" value="TreeGrafter"/>
</dbReference>
<evidence type="ECO:0000256" key="3">
    <source>
        <dbReference type="ARBA" id="ARBA00022741"/>
    </source>
</evidence>
<evidence type="ECO:0000256" key="7">
    <source>
        <dbReference type="ARBA" id="ARBA00036525"/>
    </source>
</evidence>
<comment type="catalytic activity">
    <reaction evidence="7">
        <text>1D-myo-inositol 1,3,4,6-tetrakisphosphate + ATP = 1D-myo-inositol 1,3,4,5,6-pentakisphosphate + ADP + H(+)</text>
        <dbReference type="Rhea" id="RHEA:12717"/>
        <dbReference type="ChEBI" id="CHEBI:15378"/>
        <dbReference type="ChEBI" id="CHEBI:30616"/>
        <dbReference type="ChEBI" id="CHEBI:57660"/>
        <dbReference type="ChEBI" id="CHEBI:57733"/>
        <dbReference type="ChEBI" id="CHEBI:456216"/>
        <dbReference type="EC" id="2.7.1.140"/>
    </reaction>
</comment>
<keyword evidence="2 8" id="KW-0808">Transferase</keyword>
<dbReference type="EC" id="2.7.-.-" evidence="8"/>
<dbReference type="GO" id="GO:0047326">
    <property type="term" value="F:inositol-1,3,4,6-tetrakisphosphate 5-kinase activity"/>
    <property type="evidence" value="ECO:0007669"/>
    <property type="project" value="RHEA"/>
</dbReference>
<protein>
    <recommendedName>
        <fullName evidence="8">Kinase</fullName>
        <ecNumber evidence="8">2.7.-.-</ecNumber>
    </recommendedName>
</protein>
<dbReference type="EMBL" id="HACM01005246">
    <property type="protein sequence ID" value="CRZ05688.1"/>
    <property type="molecule type" value="Transcribed_RNA"/>
</dbReference>
<proteinExistence type="inferred from homology"/>
<dbReference type="Gene3D" id="3.30.470.160">
    <property type="entry name" value="Inositol polyphosphate kinase"/>
    <property type="match status" value="1"/>
</dbReference>
<evidence type="ECO:0000313" key="9">
    <source>
        <dbReference type="EMBL" id="CRZ05688.1"/>
    </source>
</evidence>
<dbReference type="SUPFAM" id="SSF56104">
    <property type="entry name" value="SAICAR synthase-like"/>
    <property type="match status" value="1"/>
</dbReference>
<evidence type="ECO:0000256" key="6">
    <source>
        <dbReference type="ARBA" id="ARBA00036164"/>
    </source>
</evidence>
<dbReference type="GO" id="GO:0005524">
    <property type="term" value="F:ATP binding"/>
    <property type="evidence" value="ECO:0007669"/>
    <property type="project" value="UniProtKB-KW"/>
</dbReference>
<evidence type="ECO:0000256" key="2">
    <source>
        <dbReference type="ARBA" id="ARBA00022679"/>
    </source>
</evidence>
<evidence type="ECO:0000256" key="5">
    <source>
        <dbReference type="ARBA" id="ARBA00022840"/>
    </source>
</evidence>
<accession>A0A0H5QUK1</accession>
<sequence>MSPAVKTAWTSVMDTTSRGETLPQRLSRLGLNISHLDESMIGSYPHQVGGHRVGDGNESSRDVVLLKNSDGTLYLLKPLQNDDRGVREIFFYRFQSELFSRFTPSFHGLYRTGSLDDFSACLQDCTAGLRFPCVADIKIGKVTYDELATPEKKQKELLNYKWQSELGFRFVGIKSYRNGTFTTYGKPFGKAISPDTVNLAWSTFLNCGHSIAQIRQIIDKILSKLRTIADFMQTQSEFRLYSSSILVAFDSDPELDAIAVGSVRVNMIDFGHAFPILDHEGRDDNYLFGINRLINSLAQYQQNHCP</sequence>
<reference evidence="9" key="1">
    <citation type="submission" date="2015-04" db="EMBL/GenBank/DDBJ databases">
        <title>The genome sequence of the plant pathogenic Rhizarian Plasmodiophora brassicae reveals insights in its biotrophic life cycle and the origin of chitin synthesis.</title>
        <authorList>
            <person name="Schwelm A."/>
            <person name="Fogelqvist J."/>
            <person name="Knaust A."/>
            <person name="Julke S."/>
            <person name="Lilja T."/>
            <person name="Dhandapani V."/>
            <person name="Bonilla-Rosso G."/>
            <person name="Karlsson M."/>
            <person name="Shevchenko A."/>
            <person name="Choi S.R."/>
            <person name="Kim H.G."/>
            <person name="Park J.Y."/>
            <person name="Lim Y.P."/>
            <person name="Ludwig-Muller J."/>
            <person name="Dixelius C."/>
        </authorList>
    </citation>
    <scope>NUCLEOTIDE SEQUENCE</scope>
    <source>
        <tissue evidence="9">Potato root galls</tissue>
    </source>
</reference>
<comment type="catalytic activity">
    <reaction evidence="6">
        <text>1D-myo-inositol 1,4,5-trisphosphate + 2 ATP = 1D-myo-inositol 1,3,4,5,6-pentakisphosphate + 2 ADP + 2 H(+)</text>
        <dbReference type="Rhea" id="RHEA:32359"/>
        <dbReference type="ChEBI" id="CHEBI:15378"/>
        <dbReference type="ChEBI" id="CHEBI:30616"/>
        <dbReference type="ChEBI" id="CHEBI:57733"/>
        <dbReference type="ChEBI" id="CHEBI:203600"/>
        <dbReference type="ChEBI" id="CHEBI:456216"/>
        <dbReference type="EC" id="2.7.1.151"/>
    </reaction>
</comment>